<sequence length="395" mass="43431">MSLEFPLTARTCPFDPPGRYAELRATAPVSRVALPSGQTAWLLTRHADVRAVLDDPRFSSDMSRPGFPHLYPKPVEPVLKGTFIRMDGEEHAHYRRMLTGLFSVKRVEAMRPFVEQVVEDCLDRMAAHGAPADIVRELAYPVPSRVICGLLGVPHEDHATFGGYLNTLFDGSSDQEQFAAAKAGLSTYLDALISEKEKAPEDDLISVLVEQQYKPGRLSRQELVTISWMLLAAGHETTAHMIGLGALTLMENPDQLAEATRGPAAMADAVEELLRHQTVMQLGMTRVAVADAEIGGTLIRAGEGVIALLSLANRDPDVFPDPDTVDVTRGARHHVAFGFGPHQCLGHSLARLELAVVFDRLFRRFPGIRPTVPVADIRFRYDAIVYGVAELPVEW</sequence>
<evidence type="ECO:0000256" key="1">
    <source>
        <dbReference type="ARBA" id="ARBA00010617"/>
    </source>
</evidence>
<dbReference type="SUPFAM" id="SSF48264">
    <property type="entry name" value="Cytochrome P450"/>
    <property type="match status" value="1"/>
</dbReference>
<proteinExistence type="inferred from homology"/>
<name>A0ABW0D265_STRFI</name>
<keyword evidence="2" id="KW-0479">Metal-binding</keyword>
<dbReference type="PRINTS" id="PR00385">
    <property type="entry name" value="P450"/>
</dbReference>
<comment type="caution">
    <text evidence="3">The sequence shown here is derived from an EMBL/GenBank/DDBJ whole genome shotgun (WGS) entry which is preliminary data.</text>
</comment>
<comment type="similarity">
    <text evidence="1 2">Belongs to the cytochrome P450 family.</text>
</comment>
<keyword evidence="4" id="KW-1185">Reference proteome</keyword>
<accession>A0ABW0D265</accession>
<dbReference type="PANTHER" id="PTHR46696:SF1">
    <property type="entry name" value="CYTOCHROME P450 YJIB-RELATED"/>
    <property type="match status" value="1"/>
</dbReference>
<organism evidence="3 4">
    <name type="scientific">Streptomyces fimbriatus</name>
    <dbReference type="NCBI Taxonomy" id="68197"/>
    <lineage>
        <taxon>Bacteria</taxon>
        <taxon>Bacillati</taxon>
        <taxon>Actinomycetota</taxon>
        <taxon>Actinomycetes</taxon>
        <taxon>Kitasatosporales</taxon>
        <taxon>Streptomycetaceae</taxon>
        <taxon>Streptomyces</taxon>
    </lineage>
</organism>
<dbReference type="PROSITE" id="PS00086">
    <property type="entry name" value="CYTOCHROME_P450"/>
    <property type="match status" value="1"/>
</dbReference>
<dbReference type="Pfam" id="PF00067">
    <property type="entry name" value="p450"/>
    <property type="match status" value="2"/>
</dbReference>
<dbReference type="InterPro" id="IPR002397">
    <property type="entry name" value="Cyt_P450_B"/>
</dbReference>
<dbReference type="EC" id="1.14.-.-" evidence="3"/>
<keyword evidence="2" id="KW-0408">Iron</keyword>
<dbReference type="EMBL" id="JBHSKL010000009">
    <property type="protein sequence ID" value="MFC5224439.1"/>
    <property type="molecule type" value="Genomic_DNA"/>
</dbReference>
<dbReference type="Gene3D" id="1.10.630.10">
    <property type="entry name" value="Cytochrome P450"/>
    <property type="match status" value="1"/>
</dbReference>
<dbReference type="InterPro" id="IPR017972">
    <property type="entry name" value="Cyt_P450_CS"/>
</dbReference>
<evidence type="ECO:0000256" key="2">
    <source>
        <dbReference type="RuleBase" id="RU000461"/>
    </source>
</evidence>
<reference evidence="4" key="1">
    <citation type="journal article" date="2019" name="Int. J. Syst. Evol. Microbiol.">
        <title>The Global Catalogue of Microorganisms (GCM) 10K type strain sequencing project: providing services to taxonomists for standard genome sequencing and annotation.</title>
        <authorList>
            <consortium name="The Broad Institute Genomics Platform"/>
            <consortium name="The Broad Institute Genome Sequencing Center for Infectious Disease"/>
            <person name="Wu L."/>
            <person name="Ma J."/>
        </authorList>
    </citation>
    <scope>NUCLEOTIDE SEQUENCE [LARGE SCALE GENOMIC DNA]</scope>
    <source>
        <strain evidence="4">CCM 8479</strain>
    </source>
</reference>
<protein>
    <submittedName>
        <fullName evidence="3">Cytochrome P450</fullName>
        <ecNumber evidence="3">1.14.-.-</ecNumber>
    </submittedName>
</protein>
<evidence type="ECO:0000313" key="3">
    <source>
        <dbReference type="EMBL" id="MFC5224439.1"/>
    </source>
</evidence>
<keyword evidence="2" id="KW-0503">Monooxygenase</keyword>
<dbReference type="PANTHER" id="PTHR46696">
    <property type="entry name" value="P450, PUTATIVE (EUROFUNG)-RELATED"/>
    <property type="match status" value="1"/>
</dbReference>
<evidence type="ECO:0000313" key="4">
    <source>
        <dbReference type="Proteomes" id="UP001596156"/>
    </source>
</evidence>
<dbReference type="RefSeq" id="WP_344643855.1">
    <property type="nucleotide sequence ID" value="NZ_BAAASS010000005.1"/>
</dbReference>
<dbReference type="CDD" id="cd11030">
    <property type="entry name" value="CYP105-like"/>
    <property type="match status" value="1"/>
</dbReference>
<dbReference type="InterPro" id="IPR001128">
    <property type="entry name" value="Cyt_P450"/>
</dbReference>
<keyword evidence="2" id="KW-0349">Heme</keyword>
<dbReference type="InterPro" id="IPR036396">
    <property type="entry name" value="Cyt_P450_sf"/>
</dbReference>
<gene>
    <name evidence="3" type="ORF">ACFPN6_07475</name>
</gene>
<keyword evidence="2 3" id="KW-0560">Oxidoreductase</keyword>
<dbReference type="Proteomes" id="UP001596156">
    <property type="component" value="Unassembled WGS sequence"/>
</dbReference>
<dbReference type="PRINTS" id="PR00359">
    <property type="entry name" value="BP450"/>
</dbReference>
<dbReference type="GO" id="GO:0016491">
    <property type="term" value="F:oxidoreductase activity"/>
    <property type="evidence" value="ECO:0007669"/>
    <property type="project" value="UniProtKB-KW"/>
</dbReference>